<feature type="chain" id="PRO_5043797822" evidence="1">
    <location>
        <begin position="19"/>
        <end position="303"/>
    </location>
</feature>
<protein>
    <submittedName>
        <fullName evidence="2">Uncharacterized protein</fullName>
    </submittedName>
</protein>
<comment type="caution">
    <text evidence="2">The sequence shown here is derived from an EMBL/GenBank/DDBJ whole genome shotgun (WGS) entry which is preliminary data.</text>
</comment>
<reference evidence="2 3" key="1">
    <citation type="submission" date="2021-12" db="EMBL/GenBank/DDBJ databases">
        <title>High titer production of polyol ester of fatty acids by Rhodotorula paludigena BS15 towards product separation-free biomass refinery.</title>
        <authorList>
            <person name="Mano J."/>
            <person name="Ono H."/>
            <person name="Tanaka T."/>
            <person name="Naito K."/>
            <person name="Sushida H."/>
            <person name="Ike M."/>
            <person name="Tokuyasu K."/>
            <person name="Kitaoka M."/>
        </authorList>
    </citation>
    <scope>NUCLEOTIDE SEQUENCE [LARGE SCALE GENOMIC DNA]</scope>
    <source>
        <strain evidence="2 3">BS15</strain>
    </source>
</reference>
<keyword evidence="3" id="KW-1185">Reference proteome</keyword>
<dbReference type="EMBL" id="BQKY01000003">
    <property type="protein sequence ID" value="GJN88706.1"/>
    <property type="molecule type" value="Genomic_DNA"/>
</dbReference>
<dbReference type="PANTHER" id="PTHR31571:SF1">
    <property type="entry name" value="ALTERED INHERITANCE OF MITOCHONDRIA PROTEIN 6"/>
    <property type="match status" value="1"/>
</dbReference>
<keyword evidence="1" id="KW-0732">Signal</keyword>
<feature type="signal peptide" evidence="1">
    <location>
        <begin position="1"/>
        <end position="18"/>
    </location>
</feature>
<sequence>MAWFFAFLRVDLLRGVQPKPLRKDTRDVPLLEAVSHGSRSIEVAIHLVDGQILVGDDADTLTSERTLQNLYLEPLYLLYKLRNPDPPLVSGHFYPSNFLYEDDYAPFNLMLDYKTNATELHPHVIKALEPFEDFGLLEQYDESLSDAGDGNRDRRPLVVSCTGNCTIDLVEADRPIRRVFLDAPLLDIGDIWSGRYNRTNAHTASIRWTDLEGTWAYDKDKRHGPGTKLATFATFSLRAYQKSLITRVTGVPQWPLFVRNDIYRDLLLSKWPDSMMYLDTQDLDTVDEVAHSCRAQQHGSGSC</sequence>
<dbReference type="AlphaFoldDB" id="A0AAV5GGL1"/>
<evidence type="ECO:0000313" key="2">
    <source>
        <dbReference type="EMBL" id="GJN88706.1"/>
    </source>
</evidence>
<gene>
    <name evidence="2" type="ORF">Rhopal_001672-T1</name>
</gene>
<evidence type="ECO:0000313" key="3">
    <source>
        <dbReference type="Proteomes" id="UP001342314"/>
    </source>
</evidence>
<dbReference type="Proteomes" id="UP001342314">
    <property type="component" value="Unassembled WGS sequence"/>
</dbReference>
<dbReference type="InterPro" id="IPR051236">
    <property type="entry name" value="HAT_RTT109-like"/>
</dbReference>
<proteinExistence type="predicted"/>
<accession>A0AAV5GGL1</accession>
<dbReference type="PANTHER" id="PTHR31571">
    <property type="entry name" value="ALTERED INHERITANCE OF MITOCHONDRIA PROTEIN 6"/>
    <property type="match status" value="1"/>
</dbReference>
<organism evidence="2 3">
    <name type="scientific">Rhodotorula paludigena</name>
    <dbReference type="NCBI Taxonomy" id="86838"/>
    <lineage>
        <taxon>Eukaryota</taxon>
        <taxon>Fungi</taxon>
        <taxon>Dikarya</taxon>
        <taxon>Basidiomycota</taxon>
        <taxon>Pucciniomycotina</taxon>
        <taxon>Microbotryomycetes</taxon>
        <taxon>Sporidiobolales</taxon>
        <taxon>Sporidiobolaceae</taxon>
        <taxon>Rhodotorula</taxon>
    </lineage>
</organism>
<evidence type="ECO:0000256" key="1">
    <source>
        <dbReference type="SAM" id="SignalP"/>
    </source>
</evidence>
<name>A0AAV5GGL1_9BASI</name>